<evidence type="ECO:0000256" key="3">
    <source>
        <dbReference type="ARBA" id="ARBA00022692"/>
    </source>
</evidence>
<feature type="transmembrane region" description="Helical" evidence="6">
    <location>
        <begin position="55"/>
        <end position="80"/>
    </location>
</feature>
<protein>
    <submittedName>
        <fullName evidence="7">AI-2E family transporter</fullName>
    </submittedName>
</protein>
<feature type="transmembrane region" description="Helical" evidence="6">
    <location>
        <begin position="145"/>
        <end position="167"/>
    </location>
</feature>
<evidence type="ECO:0000313" key="8">
    <source>
        <dbReference type="Proteomes" id="UP001210720"/>
    </source>
</evidence>
<dbReference type="PANTHER" id="PTHR21716">
    <property type="entry name" value="TRANSMEMBRANE PROTEIN"/>
    <property type="match status" value="1"/>
</dbReference>
<reference evidence="7 8" key="1">
    <citation type="submission" date="2023-01" db="EMBL/GenBank/DDBJ databases">
        <title>Thalassococcus onchidii sp. nov., isolated from a marine invertebrate from the South China Sea.</title>
        <authorList>
            <person name="Xu S."/>
            <person name="Liu Z."/>
            <person name="Xu Y."/>
        </authorList>
    </citation>
    <scope>NUCLEOTIDE SEQUENCE [LARGE SCALE GENOMIC DNA]</scope>
    <source>
        <strain evidence="7 8">KCTC 32084</strain>
    </source>
</reference>
<evidence type="ECO:0000256" key="1">
    <source>
        <dbReference type="ARBA" id="ARBA00004141"/>
    </source>
</evidence>
<evidence type="ECO:0000256" key="2">
    <source>
        <dbReference type="ARBA" id="ARBA00009773"/>
    </source>
</evidence>
<organism evidence="7 8">
    <name type="scientific">Thalassococcus lentus</name>
    <dbReference type="NCBI Taxonomy" id="1210524"/>
    <lineage>
        <taxon>Bacteria</taxon>
        <taxon>Pseudomonadati</taxon>
        <taxon>Pseudomonadota</taxon>
        <taxon>Alphaproteobacteria</taxon>
        <taxon>Rhodobacterales</taxon>
        <taxon>Roseobacteraceae</taxon>
        <taxon>Thalassococcus</taxon>
    </lineage>
</organism>
<name>A0ABT4XXP5_9RHOB</name>
<evidence type="ECO:0000313" key="7">
    <source>
        <dbReference type="EMBL" id="MDA7426741.1"/>
    </source>
</evidence>
<keyword evidence="4 6" id="KW-1133">Transmembrane helix</keyword>
<keyword evidence="3 6" id="KW-0812">Transmembrane</keyword>
<dbReference type="InterPro" id="IPR002549">
    <property type="entry name" value="AI-2E-like"/>
</dbReference>
<evidence type="ECO:0000256" key="5">
    <source>
        <dbReference type="ARBA" id="ARBA00023136"/>
    </source>
</evidence>
<gene>
    <name evidence="7" type="ORF">PFY00_18555</name>
</gene>
<keyword evidence="5 6" id="KW-0472">Membrane</keyword>
<feature type="transmembrane region" description="Helical" evidence="6">
    <location>
        <begin position="302"/>
        <end position="332"/>
    </location>
</feature>
<dbReference type="EMBL" id="JAQIOY010000012">
    <property type="protein sequence ID" value="MDA7426741.1"/>
    <property type="molecule type" value="Genomic_DNA"/>
</dbReference>
<comment type="caution">
    <text evidence="7">The sequence shown here is derived from an EMBL/GenBank/DDBJ whole genome shotgun (WGS) entry which is preliminary data.</text>
</comment>
<dbReference type="RefSeq" id="WP_271434097.1">
    <property type="nucleotide sequence ID" value="NZ_JAQIOY010000012.1"/>
</dbReference>
<evidence type="ECO:0000256" key="4">
    <source>
        <dbReference type="ARBA" id="ARBA00022989"/>
    </source>
</evidence>
<keyword evidence="8" id="KW-1185">Reference proteome</keyword>
<sequence length="360" mass="38878">MALPVKDQLKYWGGATAVFAVVLWFLGDVLLPFVLGGAIAYFLDPVADRLERMGFSRAIATTIITVLALLAFVVLALAVIPTLVSQALALVEFAPKLFSDLQAFLASRFPSVMDEGSVLNETIARLGETIRDRGGELLNTALSSAASVINIVLLFVIVPVVAVYMLLDWDNMIERIDELLPRDHAPVIRKLAKDIDTVLAGFVRGMGSVCMVLGIYYAATLWLVGLNFGLVVGVVAGLLTFIPYVGALVGGALAIGLALFQFWGEWHWIVLVWAIFQSGQFIEGNVLTPRWVGSSIGLHPVWLLLALSVFGSLFGFVGMLVAVPLAAALGVITRFVAKQYTDSRLYKGLDGRGAQEQDQP</sequence>
<proteinExistence type="inferred from homology"/>
<comment type="subcellular location">
    <subcellularLocation>
        <location evidence="1">Membrane</location>
        <topology evidence="1">Multi-pass membrane protein</topology>
    </subcellularLocation>
</comment>
<dbReference type="PANTHER" id="PTHR21716:SF64">
    <property type="entry name" value="AI-2 TRANSPORT PROTEIN TQSA"/>
    <property type="match status" value="1"/>
</dbReference>
<evidence type="ECO:0000256" key="6">
    <source>
        <dbReference type="SAM" id="Phobius"/>
    </source>
</evidence>
<dbReference type="Pfam" id="PF01594">
    <property type="entry name" value="AI-2E_transport"/>
    <property type="match status" value="1"/>
</dbReference>
<dbReference type="Proteomes" id="UP001210720">
    <property type="component" value="Unassembled WGS sequence"/>
</dbReference>
<accession>A0ABT4XXP5</accession>
<comment type="similarity">
    <text evidence="2">Belongs to the autoinducer-2 exporter (AI-2E) (TC 2.A.86) family.</text>
</comment>
<feature type="transmembrane region" description="Helical" evidence="6">
    <location>
        <begin position="231"/>
        <end position="259"/>
    </location>
</feature>
<feature type="transmembrane region" description="Helical" evidence="6">
    <location>
        <begin position="12"/>
        <end position="43"/>
    </location>
</feature>